<evidence type="ECO:0000313" key="3">
    <source>
        <dbReference type="RefSeq" id="XP_030743835.1"/>
    </source>
</evidence>
<accession>A0ABM1VMI7</accession>
<feature type="compositionally biased region" description="Low complexity" evidence="1">
    <location>
        <begin position="108"/>
        <end position="122"/>
    </location>
</feature>
<organism evidence="2 3">
    <name type="scientific">Echinops telfairi</name>
    <name type="common">Lesser hedgehog tenrec</name>
    <dbReference type="NCBI Taxonomy" id="9371"/>
    <lineage>
        <taxon>Eukaryota</taxon>
        <taxon>Metazoa</taxon>
        <taxon>Chordata</taxon>
        <taxon>Craniata</taxon>
        <taxon>Vertebrata</taxon>
        <taxon>Euteleostomi</taxon>
        <taxon>Mammalia</taxon>
        <taxon>Eutheria</taxon>
        <taxon>Afrotheria</taxon>
        <taxon>Tenrecidae</taxon>
        <taxon>Tenrecinae</taxon>
        <taxon>Echinops</taxon>
    </lineage>
</organism>
<gene>
    <name evidence="3" type="primary">LOC115872743</name>
</gene>
<feature type="compositionally biased region" description="Polar residues" evidence="1">
    <location>
        <begin position="8"/>
        <end position="23"/>
    </location>
</feature>
<feature type="compositionally biased region" description="Basic and acidic residues" evidence="1">
    <location>
        <begin position="186"/>
        <end position="208"/>
    </location>
</feature>
<evidence type="ECO:0000256" key="1">
    <source>
        <dbReference type="SAM" id="MobiDB-lite"/>
    </source>
</evidence>
<dbReference type="RefSeq" id="XP_030743835.1">
    <property type="nucleotide sequence ID" value="XM_030887975.1"/>
</dbReference>
<dbReference type="GeneID" id="115872743"/>
<evidence type="ECO:0000313" key="2">
    <source>
        <dbReference type="Proteomes" id="UP000694863"/>
    </source>
</evidence>
<protein>
    <submittedName>
        <fullName evidence="3">Basic salivary proline-rich protein 4-like</fullName>
    </submittedName>
</protein>
<keyword evidence="2" id="KW-1185">Reference proteome</keyword>
<feature type="region of interest" description="Disordered" evidence="1">
    <location>
        <begin position="1"/>
        <end position="266"/>
    </location>
</feature>
<proteinExistence type="predicted"/>
<feature type="compositionally biased region" description="Low complexity" evidence="1">
    <location>
        <begin position="28"/>
        <end position="45"/>
    </location>
</feature>
<name>A0ABM1VMI7_ECHTE</name>
<dbReference type="Proteomes" id="UP000694863">
    <property type="component" value="Unplaced"/>
</dbReference>
<sequence>MGAREKNNSNGSKVSDTAFSQGTLRFRAPQGQAGSAANPAAGPPGYRLAQLVNLAPPQGTAPRSPGRPEGLTPYPLSRAHHPGGGQGGPERRRGPVDAGGTPAPTHQRSLTSELSLTSGLRSAALHFRQEPPSNLRATHFRALTEGGTPTGNEPRAESLGEKGSGSQSDRPAADSTPRPESTPLRENPREPRGHRERAPPRRRERPEEGVPTGRATPRGRLELEPETPRQTQTNETKKPGPVEPIPTLSDSSPPPAKTRDPLPSSRFRLIATLWPLEGRSY</sequence>
<reference evidence="3" key="1">
    <citation type="submission" date="2025-08" db="UniProtKB">
        <authorList>
            <consortium name="RefSeq"/>
        </authorList>
    </citation>
    <scope>IDENTIFICATION</scope>
</reference>